<dbReference type="STRING" id="1817863.A2Y62_10515"/>
<comment type="caution">
    <text evidence="1">The sequence shown here is derived from an EMBL/GenBank/DDBJ whole genome shotgun (WGS) entry which is preliminary data.</text>
</comment>
<keyword evidence="1" id="KW-0255">Endonuclease</keyword>
<gene>
    <name evidence="1" type="ORF">A2Y62_10515</name>
</gene>
<evidence type="ECO:0000313" key="1">
    <source>
        <dbReference type="EMBL" id="OGF65856.1"/>
    </source>
</evidence>
<keyword evidence="1" id="KW-0540">Nuclease</keyword>
<dbReference type="Proteomes" id="UP000178943">
    <property type="component" value="Unassembled WGS sequence"/>
</dbReference>
<organism evidence="1 2">
    <name type="scientific">Candidatus Fischerbacteria bacterium RBG_13_37_8</name>
    <dbReference type="NCBI Taxonomy" id="1817863"/>
    <lineage>
        <taxon>Bacteria</taxon>
        <taxon>Candidatus Fischeribacteriota</taxon>
    </lineage>
</organism>
<dbReference type="GO" id="GO:0004519">
    <property type="term" value="F:endonuclease activity"/>
    <property type="evidence" value="ECO:0007669"/>
    <property type="project" value="UniProtKB-KW"/>
</dbReference>
<sequence length="211" mass="23878">MSFLKKEAHDFALKESKHHEQSLFGVTDGKAIGTYLEHKFQNSLKNKYVYKWGSSAKGIDFPELGVDIKVTSIRQPQSSCPYKSAKQKIYGLGYSLLVFVYDKMDDEKTRTGNLNVIHTIYVESSRTGDFQTTTALRRIIDNSGNIDDIIAILSEHHLPVDDIQAKELADEILQNPPEIGYLTISNALQWRLQYSRVIEKAGEITGIIRVV</sequence>
<name>A0A1F5VQW9_9BACT</name>
<proteinExistence type="predicted"/>
<keyword evidence="1" id="KW-0378">Hydrolase</keyword>
<accession>A0A1F5VQW9</accession>
<evidence type="ECO:0000313" key="2">
    <source>
        <dbReference type="Proteomes" id="UP000178943"/>
    </source>
</evidence>
<protein>
    <submittedName>
        <fullName evidence="1">Restriction endonuclease</fullName>
    </submittedName>
</protein>
<dbReference type="AlphaFoldDB" id="A0A1F5VQW9"/>
<reference evidence="1 2" key="1">
    <citation type="journal article" date="2016" name="Nat. Commun.">
        <title>Thousands of microbial genomes shed light on interconnected biogeochemical processes in an aquifer system.</title>
        <authorList>
            <person name="Anantharaman K."/>
            <person name="Brown C.T."/>
            <person name="Hug L.A."/>
            <person name="Sharon I."/>
            <person name="Castelle C.J."/>
            <person name="Probst A.J."/>
            <person name="Thomas B.C."/>
            <person name="Singh A."/>
            <person name="Wilkins M.J."/>
            <person name="Karaoz U."/>
            <person name="Brodie E.L."/>
            <person name="Williams K.H."/>
            <person name="Hubbard S.S."/>
            <person name="Banfield J.F."/>
        </authorList>
    </citation>
    <scope>NUCLEOTIDE SEQUENCE [LARGE SCALE GENOMIC DNA]</scope>
</reference>
<dbReference type="EMBL" id="MFGW01000102">
    <property type="protein sequence ID" value="OGF65856.1"/>
    <property type="molecule type" value="Genomic_DNA"/>
</dbReference>